<comment type="domain">
    <text evidence="4">Contains a large N-terminal NADP-binding domain, and a smaller C-terminal substrate-binding domain.</text>
</comment>
<dbReference type="SUPFAM" id="SSF51735">
    <property type="entry name" value="NAD(P)-binding Rossmann-fold domains"/>
    <property type="match status" value="1"/>
</dbReference>
<evidence type="ECO:0000313" key="6">
    <source>
        <dbReference type="EMBL" id="WCT75194.1"/>
    </source>
</evidence>
<feature type="binding site" evidence="4">
    <location>
        <position position="175"/>
    </location>
    <ligand>
        <name>substrate</name>
    </ligand>
</feature>
<dbReference type="PANTHER" id="PTHR43103">
    <property type="entry name" value="NUCLEOSIDE-DIPHOSPHATE-SUGAR EPIMERASE"/>
    <property type="match status" value="1"/>
</dbReference>
<accession>A0ABY7TSI4</accession>
<proteinExistence type="inferred from homology"/>
<dbReference type="RefSeq" id="WP_273690823.1">
    <property type="nucleotide sequence ID" value="NZ_CP117411.1"/>
</dbReference>
<feature type="binding site" evidence="4">
    <location>
        <position position="221"/>
    </location>
    <ligand>
        <name>substrate</name>
    </ligand>
</feature>
<organism evidence="6 7">
    <name type="scientific">Sphingomonas naphthae</name>
    <dbReference type="NCBI Taxonomy" id="1813468"/>
    <lineage>
        <taxon>Bacteria</taxon>
        <taxon>Pseudomonadati</taxon>
        <taxon>Pseudomonadota</taxon>
        <taxon>Alphaproteobacteria</taxon>
        <taxon>Sphingomonadales</taxon>
        <taxon>Sphingomonadaceae</taxon>
        <taxon>Sphingomonas</taxon>
    </lineage>
</organism>
<comment type="similarity">
    <text evidence="4">Belongs to the NAD(P)-dependent epimerase/dehydratase family. HldD subfamily.</text>
</comment>
<dbReference type="Pfam" id="PF01370">
    <property type="entry name" value="Epimerase"/>
    <property type="match status" value="1"/>
</dbReference>
<dbReference type="Gene3D" id="3.40.50.720">
    <property type="entry name" value="NAD(P)-binding Rossmann-like Domain"/>
    <property type="match status" value="1"/>
</dbReference>
<dbReference type="InterPro" id="IPR011912">
    <property type="entry name" value="Heptose_epim"/>
</dbReference>
<feature type="binding site" evidence="4">
    <location>
        <position position="38"/>
    </location>
    <ligand>
        <name>NADP(+)</name>
        <dbReference type="ChEBI" id="CHEBI:58349"/>
    </ligand>
</feature>
<evidence type="ECO:0000259" key="5">
    <source>
        <dbReference type="Pfam" id="PF01370"/>
    </source>
</evidence>
<name>A0ABY7TSI4_9SPHN</name>
<dbReference type="InterPro" id="IPR001509">
    <property type="entry name" value="Epimerase_deHydtase"/>
</dbReference>
<comment type="subunit">
    <text evidence="4">Homopentamer.</text>
</comment>
<keyword evidence="1 4" id="KW-0521">NADP</keyword>
<gene>
    <name evidence="6" type="primary">rfaD</name>
    <name evidence="4" type="synonym">hldD</name>
    <name evidence="6" type="ORF">PQ455_08240</name>
</gene>
<feature type="binding site" evidence="4">
    <location>
        <begin position="73"/>
        <end position="77"/>
    </location>
    <ligand>
        <name>NADP(+)</name>
        <dbReference type="ChEBI" id="CHEBI:58349"/>
    </ligand>
</feature>
<keyword evidence="3 4" id="KW-0119">Carbohydrate metabolism</keyword>
<evidence type="ECO:0000256" key="3">
    <source>
        <dbReference type="ARBA" id="ARBA00023277"/>
    </source>
</evidence>
<evidence type="ECO:0000256" key="1">
    <source>
        <dbReference type="ARBA" id="ARBA00022857"/>
    </source>
</evidence>
<comment type="catalytic activity">
    <reaction evidence="4">
        <text>ADP-D-glycero-beta-D-manno-heptose = ADP-L-glycero-beta-D-manno-heptose</text>
        <dbReference type="Rhea" id="RHEA:17577"/>
        <dbReference type="ChEBI" id="CHEBI:59967"/>
        <dbReference type="ChEBI" id="CHEBI:61506"/>
        <dbReference type="EC" id="5.1.3.20"/>
    </reaction>
</comment>
<dbReference type="HAMAP" id="MF_01601">
    <property type="entry name" value="Heptose_epimerase"/>
    <property type="match status" value="1"/>
</dbReference>
<feature type="binding site" evidence="4">
    <location>
        <position position="286"/>
    </location>
    <ligand>
        <name>substrate</name>
    </ligand>
</feature>
<evidence type="ECO:0000256" key="4">
    <source>
        <dbReference type="HAMAP-Rule" id="MF_01601"/>
    </source>
</evidence>
<dbReference type="Gene3D" id="3.90.25.10">
    <property type="entry name" value="UDP-galactose 4-epimerase, domain 1"/>
    <property type="match status" value="1"/>
</dbReference>
<feature type="binding site" evidence="4">
    <location>
        <begin position="207"/>
        <end position="210"/>
    </location>
    <ligand>
        <name>substrate</name>
    </ligand>
</feature>
<evidence type="ECO:0000256" key="2">
    <source>
        <dbReference type="ARBA" id="ARBA00023235"/>
    </source>
</evidence>
<comment type="cofactor">
    <cofactor evidence="4">
        <name>NADP(+)</name>
        <dbReference type="ChEBI" id="CHEBI:58349"/>
    </cofactor>
    <text evidence="4">Binds 1 NADP(+) per subunit.</text>
</comment>
<dbReference type="InterPro" id="IPR036291">
    <property type="entry name" value="NAD(P)-bd_dom_sf"/>
</dbReference>
<comment type="pathway">
    <text evidence="4">Nucleotide-sugar biosynthesis; ADP-L-glycero-beta-D-manno-heptose biosynthesis; ADP-L-glycero-beta-D-manno-heptose from D-glycero-beta-D-manno-heptose 7-phosphate: step 4/4.</text>
</comment>
<sequence length="328" mass="36794">MIVVTGAAGFIGSNIVADLEARGDGPIAVVDWFGTDERWRNLAKRRIRHFVKPEVILPFLDAHAAEIRAVIHMGAISATTERDVDRLVDLNINYTVALWDWCTKHQVPLIYASSAATYGGIETGFTDDDSLAAQQALQPLNAYGWSKKATDVIFAERVAAGEPTPPQWAGLKFFNVYGPNEYHKDDMMSVACKLHAQVTAGEKVRLFKSYRDGIADGDQRRDFVYVRDCTRSILWLLDNKFDNGVFNIGSGEARSFLDIAKALGRVMNKAVDVEYIEMPESIRDRYQYFTEAEMGKLRGMGYDAPATSLEDGVADYVFEHLGREDRYR</sequence>
<dbReference type="Proteomes" id="UP001220395">
    <property type="component" value="Chromosome"/>
</dbReference>
<dbReference type="NCBIfam" id="TIGR02197">
    <property type="entry name" value="heptose_epim"/>
    <property type="match status" value="1"/>
</dbReference>
<feature type="binding site" evidence="4">
    <location>
        <begin position="31"/>
        <end position="32"/>
    </location>
    <ligand>
        <name>NADP(+)</name>
        <dbReference type="ChEBI" id="CHEBI:58349"/>
    </ligand>
</feature>
<feature type="active site" description="Proton acceptor" evidence="4">
    <location>
        <position position="143"/>
    </location>
</feature>
<feature type="binding site" evidence="4">
    <location>
        <position position="147"/>
    </location>
    <ligand>
        <name>NADP(+)</name>
        <dbReference type="ChEBI" id="CHEBI:58349"/>
    </ligand>
</feature>
<feature type="binding site" evidence="4">
    <location>
        <position position="184"/>
    </location>
    <ligand>
        <name>NADP(+)</name>
        <dbReference type="ChEBI" id="CHEBI:58349"/>
    </ligand>
</feature>
<comment type="function">
    <text evidence="4">Catalyzes the interconversion between ADP-D-glycero-beta-D-manno-heptose and ADP-L-glycero-beta-D-manno-heptose via an epimerization at carbon 6 of the heptose.</text>
</comment>
<reference evidence="6 7" key="1">
    <citation type="submission" date="2023-02" db="EMBL/GenBank/DDBJ databases">
        <title>Genome sequence of Sphingomonas naphthae.</title>
        <authorList>
            <person name="Kim S."/>
            <person name="Heo J."/>
            <person name="Kwon S.-W."/>
        </authorList>
    </citation>
    <scope>NUCLEOTIDE SEQUENCE [LARGE SCALE GENOMIC DNA]</scope>
    <source>
        <strain evidence="6 7">KACC 18716</strain>
    </source>
</reference>
<comment type="caution">
    <text evidence="4">Lacks conserved residue(s) required for the propagation of feature annotation.</text>
</comment>
<evidence type="ECO:0000313" key="7">
    <source>
        <dbReference type="Proteomes" id="UP001220395"/>
    </source>
</evidence>
<dbReference type="PANTHER" id="PTHR43103:SF3">
    <property type="entry name" value="ADP-L-GLYCERO-D-MANNO-HEPTOSE-6-EPIMERASE"/>
    <property type="match status" value="1"/>
</dbReference>
<dbReference type="EC" id="5.1.3.20" evidence="4"/>
<dbReference type="EMBL" id="CP117411">
    <property type="protein sequence ID" value="WCT75194.1"/>
    <property type="molecule type" value="Genomic_DNA"/>
</dbReference>
<feature type="binding site" evidence="4">
    <location>
        <position position="176"/>
    </location>
    <ligand>
        <name>NADP(+)</name>
        <dbReference type="ChEBI" id="CHEBI:58349"/>
    </ligand>
</feature>
<feature type="domain" description="NAD-dependent epimerase/dehydratase" evidence="5">
    <location>
        <begin position="2"/>
        <end position="249"/>
    </location>
</feature>
<feature type="active site" description="Proton acceptor" evidence="4">
    <location>
        <position position="184"/>
    </location>
</feature>
<feature type="binding site" evidence="4">
    <location>
        <position position="193"/>
    </location>
    <ligand>
        <name>substrate</name>
    </ligand>
</feature>
<keyword evidence="7" id="KW-1185">Reference proteome</keyword>
<protein>
    <recommendedName>
        <fullName evidence="4">ADP-L-glycero-D-manno-heptose-6-epimerase</fullName>
        <ecNumber evidence="4">5.1.3.20</ecNumber>
    </recommendedName>
    <alternativeName>
        <fullName evidence="4">ADP-L-glycero-beta-D-manno-heptose-6-epimerase</fullName>
        <shortName evidence="4">ADP-glyceromanno-heptose 6-epimerase</shortName>
        <shortName evidence="4">ADP-hep 6-epimerase</shortName>
        <shortName evidence="4">AGME</shortName>
    </alternativeName>
</protein>
<dbReference type="GO" id="GO:0008712">
    <property type="term" value="F:ADP-glyceromanno-heptose 6-epimerase activity"/>
    <property type="evidence" value="ECO:0007669"/>
    <property type="project" value="UniProtKB-EC"/>
</dbReference>
<feature type="binding site" evidence="4">
    <location>
        <position position="186"/>
    </location>
    <ligand>
        <name>substrate</name>
    </ligand>
</feature>
<feature type="binding site" evidence="4">
    <location>
        <begin position="10"/>
        <end position="11"/>
    </location>
    <ligand>
        <name>NADP(+)</name>
        <dbReference type="ChEBI" id="CHEBI:58349"/>
    </ligand>
</feature>
<keyword evidence="2 4" id="KW-0413">Isomerase</keyword>